<evidence type="ECO:0000313" key="4">
    <source>
        <dbReference type="EMBL" id="EJT82558.1"/>
    </source>
</evidence>
<keyword evidence="1" id="KW-0732">Signal</keyword>
<reference evidence="4" key="2">
    <citation type="submission" date="2010-07" db="EMBL/GenBank/DDBJ databases">
        <authorList>
            <consortium name="The Broad Institute Genome Sequencing Platform"/>
            <consortium name="Broad Institute Genome Sequencing Center for Infectious Disease"/>
            <person name="Ma L.-J."/>
            <person name="Dead R."/>
            <person name="Young S."/>
            <person name="Zeng Q."/>
            <person name="Koehrsen M."/>
            <person name="Alvarado L."/>
            <person name="Berlin A."/>
            <person name="Chapman S.B."/>
            <person name="Chen Z."/>
            <person name="Freedman E."/>
            <person name="Gellesch M."/>
            <person name="Goldberg J."/>
            <person name="Griggs A."/>
            <person name="Gujja S."/>
            <person name="Heilman E.R."/>
            <person name="Heiman D."/>
            <person name="Hepburn T."/>
            <person name="Howarth C."/>
            <person name="Jen D."/>
            <person name="Larson L."/>
            <person name="Mehta T."/>
            <person name="Neiman D."/>
            <person name="Pearson M."/>
            <person name="Roberts A."/>
            <person name="Saif S."/>
            <person name="Shea T."/>
            <person name="Shenoy N."/>
            <person name="Sisk P."/>
            <person name="Stolte C."/>
            <person name="Sykes S."/>
            <person name="Walk T."/>
            <person name="White J."/>
            <person name="Yandava C."/>
            <person name="Haas B."/>
            <person name="Nusbaum C."/>
            <person name="Birren B."/>
        </authorList>
    </citation>
    <scope>NUCLEOTIDE SEQUENCE</scope>
    <source>
        <strain evidence="4">R3-111a-1</strain>
    </source>
</reference>
<keyword evidence="6" id="KW-1185">Reference proteome</keyword>
<feature type="chain" id="PRO_5015094227" description="Isoamyl alcohol oxidase" evidence="1">
    <location>
        <begin position="24"/>
        <end position="574"/>
    </location>
</feature>
<evidence type="ECO:0000313" key="6">
    <source>
        <dbReference type="Proteomes" id="UP000006039"/>
    </source>
</evidence>
<dbReference type="RefSeq" id="XP_009218567.1">
    <property type="nucleotide sequence ID" value="XM_009220303.1"/>
</dbReference>
<protein>
    <recommendedName>
        <fullName evidence="7">Isoamyl alcohol oxidase</fullName>
    </recommendedName>
</protein>
<evidence type="ECO:0000259" key="2">
    <source>
        <dbReference type="Pfam" id="PF22974"/>
    </source>
</evidence>
<reference evidence="5" key="5">
    <citation type="submission" date="2018-04" db="UniProtKB">
        <authorList>
            <consortium name="EnsemblFungi"/>
        </authorList>
    </citation>
    <scope>IDENTIFICATION</scope>
    <source>
        <strain evidence="5">R3-111a-1</strain>
    </source>
</reference>
<evidence type="ECO:0000256" key="1">
    <source>
        <dbReference type="SAM" id="SignalP"/>
    </source>
</evidence>
<organism evidence="4">
    <name type="scientific">Gaeumannomyces tritici (strain R3-111a-1)</name>
    <name type="common">Wheat and barley take-all root rot fungus</name>
    <name type="synonym">Gaeumannomyces graminis var. tritici</name>
    <dbReference type="NCBI Taxonomy" id="644352"/>
    <lineage>
        <taxon>Eukaryota</taxon>
        <taxon>Fungi</taxon>
        <taxon>Dikarya</taxon>
        <taxon>Ascomycota</taxon>
        <taxon>Pezizomycotina</taxon>
        <taxon>Sordariomycetes</taxon>
        <taxon>Sordariomycetidae</taxon>
        <taxon>Magnaporthales</taxon>
        <taxon>Magnaporthaceae</taxon>
        <taxon>Gaeumannomyces</taxon>
    </lineage>
</organism>
<dbReference type="HOGENOM" id="CLU_023307_0_1_1"/>
<accession>J3NMM5</accession>
<reference evidence="6" key="1">
    <citation type="submission" date="2010-07" db="EMBL/GenBank/DDBJ databases">
        <title>The genome sequence of Gaeumannomyces graminis var. tritici strain R3-111a-1.</title>
        <authorList>
            <consortium name="The Broad Institute Genome Sequencing Platform"/>
            <person name="Ma L.-J."/>
            <person name="Dead R."/>
            <person name="Young S."/>
            <person name="Zeng Q."/>
            <person name="Koehrsen M."/>
            <person name="Alvarado L."/>
            <person name="Berlin A."/>
            <person name="Chapman S.B."/>
            <person name="Chen Z."/>
            <person name="Freedman E."/>
            <person name="Gellesch M."/>
            <person name="Goldberg J."/>
            <person name="Griggs A."/>
            <person name="Gujja S."/>
            <person name="Heilman E.R."/>
            <person name="Heiman D."/>
            <person name="Hepburn T."/>
            <person name="Howarth C."/>
            <person name="Jen D."/>
            <person name="Larson L."/>
            <person name="Mehta T."/>
            <person name="Neiman D."/>
            <person name="Pearson M."/>
            <person name="Roberts A."/>
            <person name="Saif S."/>
            <person name="Shea T."/>
            <person name="Shenoy N."/>
            <person name="Sisk P."/>
            <person name="Stolte C."/>
            <person name="Sykes S."/>
            <person name="Walk T."/>
            <person name="White J."/>
            <person name="Yandava C."/>
            <person name="Haas B."/>
            <person name="Nusbaum C."/>
            <person name="Birren B."/>
        </authorList>
    </citation>
    <scope>NUCLEOTIDE SEQUENCE [LARGE SCALE GENOMIC DNA]</scope>
    <source>
        <strain evidence="6">R3-111a-1</strain>
    </source>
</reference>
<dbReference type="STRING" id="644352.J3NMM5"/>
<dbReference type="Proteomes" id="UP000006039">
    <property type="component" value="Unassembled WGS sequence"/>
</dbReference>
<dbReference type="AlphaFoldDB" id="J3NMM5"/>
<dbReference type="Pfam" id="PF23865">
    <property type="entry name" value="DUF7223"/>
    <property type="match status" value="1"/>
</dbReference>
<dbReference type="VEuPathDB" id="FungiDB:GGTG_02531"/>
<dbReference type="InterPro" id="IPR055647">
    <property type="entry name" value="DUF7223"/>
</dbReference>
<sequence length="574" mass="60591">MVGARSFIPALGALSLLASLAVANDVLARDGADSCQCTPENQRVRYIVVEMPEQPPLPVINAVPEQPEQPEPIMPETEHEGGNTTTNFGPCKAPNVDTSDPVHIIPTKKISLFYGEPEGSAAAPVHAPVAPVAPVASKGSSHPFSNSTSAGFNSTSAGVNGTSAGFSMTTPLQAPGGQINMTMTTGNTFVALEYIDAITKVTCGASKMTVEFSDKTAFQSAADKWAAAKDGLVLITNHNGACDTALERGFYDVSAVVADATSLSISGSAAAKKLEDVAGQLEMTFSSMPAAQLRRRLTLDPKVSLGWGARLPEKKVLFNYPPYVDITADSAHFDTKVTFSGYLKYNFWGFKLEDLYFDVDASLDTEVSLSANVQAAYKNTFMYAPDDLSWTVVNVPGIIELGPGVGFGIGVDLATSGAVGVKTQLGASMPAGNVHIDMKNKFKTTATGWNPKWKADAQISQKAEVQADVYARLKVQIAVKVLGGLIDLSSGLTAIPRVNNKFTLSGDQGLSSGGTLTRAGGAVTQPKAGAQVCEQGVGLKSDFLFELDGNLTKYWSGKLFNVTVPIVDKCWNWA</sequence>
<dbReference type="EnsemblFungi" id="EJT82558">
    <property type="protein sequence ID" value="EJT82558"/>
    <property type="gene ID" value="GGTG_02531"/>
</dbReference>
<proteinExistence type="predicted"/>
<reference evidence="5" key="4">
    <citation type="journal article" date="2015" name="G3 (Bethesda)">
        <title>Genome sequences of three phytopathogenic species of the Magnaporthaceae family of fungi.</title>
        <authorList>
            <person name="Okagaki L.H."/>
            <person name="Nunes C.C."/>
            <person name="Sailsbery J."/>
            <person name="Clay B."/>
            <person name="Brown D."/>
            <person name="John T."/>
            <person name="Oh Y."/>
            <person name="Young N."/>
            <person name="Fitzgerald M."/>
            <person name="Haas B.J."/>
            <person name="Zeng Q."/>
            <person name="Young S."/>
            <person name="Adiconis X."/>
            <person name="Fan L."/>
            <person name="Levin J.Z."/>
            <person name="Mitchell T.K."/>
            <person name="Okubara P.A."/>
            <person name="Farman M.L."/>
            <person name="Kohn L.M."/>
            <person name="Birren B."/>
            <person name="Ma L.-J."/>
            <person name="Dean R.A."/>
        </authorList>
    </citation>
    <scope>NUCLEOTIDE SEQUENCE</scope>
    <source>
        <strain evidence="5">R3-111a-1</strain>
    </source>
</reference>
<dbReference type="eggNOG" id="ENOG502SK56">
    <property type="taxonomic scope" value="Eukaryota"/>
</dbReference>
<dbReference type="OrthoDB" id="160645at2759"/>
<feature type="signal peptide" evidence="1">
    <location>
        <begin position="1"/>
        <end position="23"/>
    </location>
</feature>
<evidence type="ECO:0000259" key="3">
    <source>
        <dbReference type="Pfam" id="PF23865"/>
    </source>
</evidence>
<feature type="domain" description="DUF7029" evidence="2">
    <location>
        <begin position="184"/>
        <end position="280"/>
    </location>
</feature>
<dbReference type="InterPro" id="IPR054293">
    <property type="entry name" value="DUF7029"/>
</dbReference>
<evidence type="ECO:0008006" key="7">
    <source>
        <dbReference type="Google" id="ProtNLM"/>
    </source>
</evidence>
<evidence type="ECO:0000313" key="5">
    <source>
        <dbReference type="EnsemblFungi" id="EJT82558"/>
    </source>
</evidence>
<reference evidence="4" key="3">
    <citation type="submission" date="2010-09" db="EMBL/GenBank/DDBJ databases">
        <title>Annotation of Gaeumannomyces graminis var. tritici R3-111a-1.</title>
        <authorList>
            <consortium name="The Broad Institute Genome Sequencing Platform"/>
            <person name="Ma L.-J."/>
            <person name="Dead R."/>
            <person name="Young S.K."/>
            <person name="Zeng Q."/>
            <person name="Gargeya S."/>
            <person name="Fitzgerald M."/>
            <person name="Haas B."/>
            <person name="Abouelleil A."/>
            <person name="Alvarado L."/>
            <person name="Arachchi H.M."/>
            <person name="Berlin A."/>
            <person name="Brown A."/>
            <person name="Chapman S.B."/>
            <person name="Chen Z."/>
            <person name="Dunbar C."/>
            <person name="Freedman E."/>
            <person name="Gearin G."/>
            <person name="Gellesch M."/>
            <person name="Goldberg J."/>
            <person name="Griggs A."/>
            <person name="Gujja S."/>
            <person name="Heiman D."/>
            <person name="Howarth C."/>
            <person name="Larson L."/>
            <person name="Lui A."/>
            <person name="MacDonald P.J.P."/>
            <person name="Mehta T."/>
            <person name="Montmayeur A."/>
            <person name="Murphy C."/>
            <person name="Neiman D."/>
            <person name="Pearson M."/>
            <person name="Priest M."/>
            <person name="Roberts A."/>
            <person name="Saif S."/>
            <person name="Shea T."/>
            <person name="Shenoy N."/>
            <person name="Sisk P."/>
            <person name="Stolte C."/>
            <person name="Sykes S."/>
            <person name="Yandava C."/>
            <person name="Wortman J."/>
            <person name="Nusbaum C."/>
            <person name="Birren B."/>
        </authorList>
    </citation>
    <scope>NUCLEOTIDE SEQUENCE</scope>
    <source>
        <strain evidence="4">R3-111a-1</strain>
    </source>
</reference>
<dbReference type="GeneID" id="20342989"/>
<name>J3NMM5_GAET3</name>
<dbReference type="EMBL" id="GL385395">
    <property type="protein sequence ID" value="EJT82558.1"/>
    <property type="molecule type" value="Genomic_DNA"/>
</dbReference>
<dbReference type="Pfam" id="PF22974">
    <property type="entry name" value="DUF7029"/>
    <property type="match status" value="1"/>
</dbReference>
<feature type="domain" description="DUF7223" evidence="3">
    <location>
        <begin position="358"/>
        <end position="517"/>
    </location>
</feature>
<gene>
    <name evidence="5" type="primary">20342989</name>
    <name evidence="4" type="ORF">GGTG_02531</name>
</gene>